<comment type="caution">
    <text evidence="2">The sequence shown here is derived from an EMBL/GenBank/DDBJ whole genome shotgun (WGS) entry which is preliminary data.</text>
</comment>
<reference evidence="2 3" key="1">
    <citation type="journal article" date="2022" name="Int. J. Syst. Evol. Microbiol.">
        <title>Pseudomonas aegrilactucae sp. nov. and Pseudomonas morbosilactucae sp. nov., pathogens causing bacterial rot of lettuce in Japan.</title>
        <authorList>
            <person name="Sawada H."/>
            <person name="Fujikawa T."/>
            <person name="Satou M."/>
        </authorList>
    </citation>
    <scope>NUCLEOTIDE SEQUENCE [LARGE SCALE GENOMIC DNA]</scope>
    <source>
        <strain evidence="2 3">MAFF 302046</strain>
    </source>
</reference>
<organism evidence="2 3">
    <name type="scientific">Pseudomonas morbosilactucae</name>
    <dbReference type="NCBI Taxonomy" id="2938197"/>
    <lineage>
        <taxon>Bacteria</taxon>
        <taxon>Pseudomonadati</taxon>
        <taxon>Pseudomonadota</taxon>
        <taxon>Gammaproteobacteria</taxon>
        <taxon>Pseudomonadales</taxon>
        <taxon>Pseudomonadaceae</taxon>
        <taxon>Pseudomonas</taxon>
    </lineage>
</organism>
<name>A0ABT0JF08_9PSED</name>
<feature type="transmembrane region" description="Helical" evidence="1">
    <location>
        <begin position="145"/>
        <end position="169"/>
    </location>
</feature>
<feature type="transmembrane region" description="Helical" evidence="1">
    <location>
        <begin position="78"/>
        <end position="97"/>
    </location>
</feature>
<dbReference type="EMBL" id="JALQCX010000015">
    <property type="protein sequence ID" value="MCK9814503.1"/>
    <property type="molecule type" value="Genomic_DNA"/>
</dbReference>
<evidence type="ECO:0000313" key="2">
    <source>
        <dbReference type="EMBL" id="MCK9814503.1"/>
    </source>
</evidence>
<proteinExistence type="predicted"/>
<evidence type="ECO:0000256" key="1">
    <source>
        <dbReference type="SAM" id="Phobius"/>
    </source>
</evidence>
<feature type="transmembrane region" description="Helical" evidence="1">
    <location>
        <begin position="7"/>
        <end position="32"/>
    </location>
</feature>
<keyword evidence="1" id="KW-1133">Transmembrane helix</keyword>
<keyword evidence="1" id="KW-0812">Transmembrane</keyword>
<keyword evidence="1" id="KW-0472">Membrane</keyword>
<sequence>MPRYFSLWLGFYYCASALAICALVLGLGYINWDLIKPIDVGGTLFGGGMGAAAQLMGWAIVFTSLMLCLLLRLPGATLGSLVSGALLLGISAGWRLFYPDDSDGNRLYSPSPREIDLMLMIGAALFYGSWVLWRRRRAMPRVKPVPGLMLAIRTLLAACIAGCALFVMLKLLQPPLPTCAFNKAGQQLSICLGDGLNERVIVD</sequence>
<reference evidence="2 3" key="2">
    <citation type="journal article" date="2023" name="Plant Pathol.">
        <title>Dismantling and reorganizing Pseudomonas marginalis sensu#lato.</title>
        <authorList>
            <person name="Sawada H."/>
            <person name="Fujikawa T."/>
            <person name="Satou M."/>
        </authorList>
    </citation>
    <scope>NUCLEOTIDE SEQUENCE [LARGE SCALE GENOMIC DNA]</scope>
    <source>
        <strain evidence="2 3">MAFF 302046</strain>
    </source>
</reference>
<keyword evidence="3" id="KW-1185">Reference proteome</keyword>
<feature type="transmembrane region" description="Helical" evidence="1">
    <location>
        <begin position="52"/>
        <end position="71"/>
    </location>
</feature>
<evidence type="ECO:0000313" key="3">
    <source>
        <dbReference type="Proteomes" id="UP001155163"/>
    </source>
</evidence>
<protein>
    <submittedName>
        <fullName evidence="2">Uncharacterized protein</fullName>
    </submittedName>
</protein>
<accession>A0ABT0JF08</accession>
<gene>
    <name evidence="2" type="ORF">M1B35_10260</name>
</gene>
<feature type="transmembrane region" description="Helical" evidence="1">
    <location>
        <begin position="117"/>
        <end position="133"/>
    </location>
</feature>
<dbReference type="RefSeq" id="WP_268261859.1">
    <property type="nucleotide sequence ID" value="NZ_JALQCX010000015.1"/>
</dbReference>
<dbReference type="Proteomes" id="UP001155163">
    <property type="component" value="Unassembled WGS sequence"/>
</dbReference>